<protein>
    <submittedName>
        <fullName evidence="2">ZliS Lysozyme family protein</fullName>
    </submittedName>
</protein>
<organism evidence="2">
    <name type="scientific">uncultured Caudovirales phage</name>
    <dbReference type="NCBI Taxonomy" id="2100421"/>
    <lineage>
        <taxon>Viruses</taxon>
        <taxon>Duplodnaviria</taxon>
        <taxon>Heunggongvirae</taxon>
        <taxon>Uroviricota</taxon>
        <taxon>Caudoviricetes</taxon>
        <taxon>Peduoviridae</taxon>
        <taxon>Maltschvirus</taxon>
        <taxon>Maltschvirus maltsch</taxon>
    </lineage>
</organism>
<dbReference type="InterPro" id="IPR008565">
    <property type="entry name" value="TtsA-like_GH18_dom"/>
</dbReference>
<dbReference type="EMBL" id="LR798254">
    <property type="protein sequence ID" value="CAB5218106.1"/>
    <property type="molecule type" value="Genomic_DNA"/>
</dbReference>
<dbReference type="Gene3D" id="1.20.141.10">
    <property type="entry name" value="Chitosanase, subunit A, domain 1"/>
    <property type="match status" value="1"/>
</dbReference>
<evidence type="ECO:0000259" key="1">
    <source>
        <dbReference type="Pfam" id="PF05838"/>
    </source>
</evidence>
<accession>A0A6J7WK39</accession>
<name>A0A6J7WK39_9CAUD</name>
<gene>
    <name evidence="2" type="ORF">UFOVP202_49</name>
</gene>
<sequence length="170" mass="18903">MQSNFKECLDLVLKSEGGWVNNPNDPGGETNLGVTKKVWEEYVGHPVTTMKNLTPELVAPMYEQKFWRPCYGEVLPRGLDFVVFSMGVNAGPGRSVKLLQQSIGCVPDGVIGPKTRELISSSNGATLIAKFSETRREYYRSLKTFPIFGKGWLARVDREESEALNMAKNG</sequence>
<dbReference type="Pfam" id="PF05838">
    <property type="entry name" value="Glyco_hydro_108"/>
    <property type="match status" value="1"/>
</dbReference>
<proteinExistence type="predicted"/>
<evidence type="ECO:0000313" key="2">
    <source>
        <dbReference type="EMBL" id="CAB5218106.1"/>
    </source>
</evidence>
<reference evidence="2" key="1">
    <citation type="submission" date="2020-05" db="EMBL/GenBank/DDBJ databases">
        <authorList>
            <person name="Chiriac C."/>
            <person name="Salcher M."/>
            <person name="Ghai R."/>
            <person name="Kavagutti S V."/>
        </authorList>
    </citation>
    <scope>NUCLEOTIDE SEQUENCE</scope>
</reference>
<dbReference type="InterPro" id="IPR023346">
    <property type="entry name" value="Lysozyme-like_dom_sf"/>
</dbReference>
<dbReference type="SUPFAM" id="SSF53955">
    <property type="entry name" value="Lysozyme-like"/>
    <property type="match status" value="1"/>
</dbReference>
<dbReference type="CDD" id="cd13926">
    <property type="entry name" value="N-acetylmuramidase_GH108"/>
    <property type="match status" value="1"/>
</dbReference>
<feature type="domain" description="TtsA-like Glycoside hydrolase family 108" evidence="1">
    <location>
        <begin position="10"/>
        <end position="91"/>
    </location>
</feature>